<evidence type="ECO:0000313" key="3">
    <source>
        <dbReference type="Proteomes" id="UP000177870"/>
    </source>
</evidence>
<gene>
    <name evidence="2" type="ORF">BJP34_34935</name>
</gene>
<dbReference type="AlphaFoldDB" id="A0A1D8U2C1"/>
<evidence type="ECO:0000256" key="1">
    <source>
        <dbReference type="SAM" id="MobiDB-lite"/>
    </source>
</evidence>
<dbReference type="Proteomes" id="UP000177870">
    <property type="component" value="Chromosome"/>
</dbReference>
<name>A0A1D8U2C1_9CYAN</name>
<feature type="compositionally biased region" description="Basic and acidic residues" evidence="1">
    <location>
        <begin position="29"/>
        <end position="43"/>
    </location>
</feature>
<dbReference type="KEGG" id="mpro:BJP34_34935"/>
<sequence length="80" mass="8960">MVFREQRCSAVLGVSPMSDCIKTGAGSREQGRAKREEGRAKREEVKTKRISEKFFYTDCCPPSPPSEGLLAWGEQDSICF</sequence>
<proteinExistence type="predicted"/>
<feature type="region of interest" description="Disordered" evidence="1">
    <location>
        <begin position="23"/>
        <end position="43"/>
    </location>
</feature>
<organism evidence="2 3">
    <name type="scientific">Moorena producens PAL-8-15-08-1</name>
    <dbReference type="NCBI Taxonomy" id="1458985"/>
    <lineage>
        <taxon>Bacteria</taxon>
        <taxon>Bacillati</taxon>
        <taxon>Cyanobacteriota</taxon>
        <taxon>Cyanophyceae</taxon>
        <taxon>Coleofasciculales</taxon>
        <taxon>Coleofasciculaceae</taxon>
        <taxon>Moorena</taxon>
    </lineage>
</organism>
<reference evidence="3" key="1">
    <citation type="submission" date="2016-10" db="EMBL/GenBank/DDBJ databases">
        <title>Comparative genomics uncovers the prolific and rare metabolic potential of the cyanobacterial genus Moorea.</title>
        <authorList>
            <person name="Leao T."/>
            <person name="Castelao G."/>
            <person name="Korobeynikov A."/>
            <person name="Monroe E.A."/>
            <person name="Podell S."/>
            <person name="Glukhov E."/>
            <person name="Allen E."/>
            <person name="Gerwick W.H."/>
            <person name="Gerwick L."/>
        </authorList>
    </citation>
    <scope>NUCLEOTIDE SEQUENCE [LARGE SCALE GENOMIC DNA]</scope>
    <source>
        <strain evidence="3">PAL-8-15-08-1</strain>
    </source>
</reference>
<accession>A0A1D8U2C1</accession>
<dbReference type="EMBL" id="CP017599">
    <property type="protein sequence ID" value="AOX03934.1"/>
    <property type="molecule type" value="Genomic_DNA"/>
</dbReference>
<evidence type="ECO:0000313" key="2">
    <source>
        <dbReference type="EMBL" id="AOX03934.1"/>
    </source>
</evidence>
<protein>
    <submittedName>
        <fullName evidence="2">Uncharacterized protein</fullName>
    </submittedName>
</protein>